<dbReference type="STRING" id="265719.SAMN04488509_101904"/>
<dbReference type="InterPro" id="IPR029058">
    <property type="entry name" value="AB_hydrolase_fold"/>
</dbReference>
<dbReference type="AlphaFoldDB" id="A0A1G6T7U8"/>
<dbReference type="InterPro" id="IPR002925">
    <property type="entry name" value="Dienelactn_hydro"/>
</dbReference>
<protein>
    <submittedName>
        <fullName evidence="3">Dienelactone hydrolase</fullName>
    </submittedName>
</protein>
<dbReference type="Pfam" id="PF01738">
    <property type="entry name" value="DLH"/>
    <property type="match status" value="1"/>
</dbReference>
<reference evidence="3 4" key="1">
    <citation type="submission" date="2016-10" db="EMBL/GenBank/DDBJ databases">
        <authorList>
            <person name="de Groot N.N."/>
        </authorList>
    </citation>
    <scope>NUCLEOTIDE SEQUENCE [LARGE SCALE GENOMIC DNA]</scope>
    <source>
        <strain evidence="3 4">DSM 16957</strain>
    </source>
</reference>
<feature type="chain" id="PRO_5011500519" evidence="1">
    <location>
        <begin position="19"/>
        <end position="256"/>
    </location>
</feature>
<dbReference type="GO" id="GO:0016787">
    <property type="term" value="F:hydrolase activity"/>
    <property type="evidence" value="ECO:0007669"/>
    <property type="project" value="UniProtKB-KW"/>
</dbReference>
<keyword evidence="3" id="KW-0378">Hydrolase</keyword>
<dbReference type="PANTHER" id="PTHR22946:SF4">
    <property type="entry name" value="ESTERASE FRSA"/>
    <property type="match status" value="1"/>
</dbReference>
<keyword evidence="1" id="KW-0732">Signal</keyword>
<name>A0A1G6T7U8_9GAMM</name>
<proteinExistence type="predicted"/>
<gene>
    <name evidence="3" type="ORF">SAMN04488509_101904</name>
</gene>
<evidence type="ECO:0000313" key="3">
    <source>
        <dbReference type="EMBL" id="SDD24636.1"/>
    </source>
</evidence>
<feature type="domain" description="Dienelactone hydrolase" evidence="2">
    <location>
        <begin position="43"/>
        <end position="255"/>
    </location>
</feature>
<evidence type="ECO:0000259" key="2">
    <source>
        <dbReference type="Pfam" id="PF01738"/>
    </source>
</evidence>
<accession>A0A1G6T7U8</accession>
<evidence type="ECO:0000313" key="4">
    <source>
        <dbReference type="Proteomes" id="UP000199603"/>
    </source>
</evidence>
<dbReference type="InterPro" id="IPR050261">
    <property type="entry name" value="FrsA_esterase"/>
</dbReference>
<sequence length="256" mass="27041">MRLLLAATVLALSLPAQAEIVSRELSWEVEGVPMRGHFVHDDAAPSRGGLVMVPNWMGVTDSALDKAKAIAGRGYAVLLADVYGADLRPANAQEAGQAARSMYDNRALLRARAGAAVDQLKAQPEASTFAEGKIGAIGFCFGGATVLELARSGREDIAGVVSFHGSLGTSLPAKAGEVQASVLVLNGAADTYVSAEEIAGLQKEMTEAGADWQFVNFADAVHCFAEADANSPGCQYHERSAKRAYRMMDDFFAEVF</sequence>
<dbReference type="Gene3D" id="3.40.50.1820">
    <property type="entry name" value="alpha/beta hydrolase"/>
    <property type="match status" value="1"/>
</dbReference>
<keyword evidence="4" id="KW-1185">Reference proteome</keyword>
<feature type="signal peptide" evidence="1">
    <location>
        <begin position="1"/>
        <end position="18"/>
    </location>
</feature>
<dbReference type="Proteomes" id="UP000199603">
    <property type="component" value="Unassembled WGS sequence"/>
</dbReference>
<dbReference type="SUPFAM" id="SSF53474">
    <property type="entry name" value="alpha/beta-Hydrolases"/>
    <property type="match status" value="1"/>
</dbReference>
<organism evidence="3 4">
    <name type="scientific">Aquimonas voraii</name>
    <dbReference type="NCBI Taxonomy" id="265719"/>
    <lineage>
        <taxon>Bacteria</taxon>
        <taxon>Pseudomonadati</taxon>
        <taxon>Pseudomonadota</taxon>
        <taxon>Gammaproteobacteria</taxon>
        <taxon>Lysobacterales</taxon>
        <taxon>Lysobacteraceae</taxon>
        <taxon>Aquimonas</taxon>
    </lineage>
</organism>
<evidence type="ECO:0000256" key="1">
    <source>
        <dbReference type="SAM" id="SignalP"/>
    </source>
</evidence>
<dbReference type="EMBL" id="FNAG01000001">
    <property type="protein sequence ID" value="SDD24636.1"/>
    <property type="molecule type" value="Genomic_DNA"/>
</dbReference>
<dbReference type="PANTHER" id="PTHR22946">
    <property type="entry name" value="DIENELACTONE HYDROLASE DOMAIN-CONTAINING PROTEIN-RELATED"/>
    <property type="match status" value="1"/>
</dbReference>
<dbReference type="RefSeq" id="WP_245679948.1">
    <property type="nucleotide sequence ID" value="NZ_FNAG01000001.1"/>
</dbReference>